<dbReference type="InParanoid" id="A0A7N2M5E0"/>
<evidence type="ECO:0000259" key="6">
    <source>
        <dbReference type="PROSITE" id="PS50888"/>
    </source>
</evidence>
<dbReference type="GO" id="GO:0005634">
    <property type="term" value="C:nucleus"/>
    <property type="evidence" value="ECO:0007669"/>
    <property type="project" value="UniProtKB-SubCell"/>
</dbReference>
<dbReference type="Pfam" id="PF14215">
    <property type="entry name" value="bHLH-MYC_N"/>
    <property type="match status" value="1"/>
</dbReference>
<gene>
    <name evidence="7" type="primary">LOC115952734</name>
</gene>
<dbReference type="OrthoDB" id="778365at2759"/>
<name>A0A7N2M5E0_QUELO</name>
<dbReference type="Gene3D" id="4.10.280.10">
    <property type="entry name" value="Helix-loop-helix DNA-binding domain"/>
    <property type="match status" value="1"/>
</dbReference>
<evidence type="ECO:0000256" key="5">
    <source>
        <dbReference type="SAM" id="MobiDB-lite"/>
    </source>
</evidence>
<dbReference type="InterPro" id="IPR011598">
    <property type="entry name" value="bHLH_dom"/>
</dbReference>
<feature type="compositionally biased region" description="Polar residues" evidence="5">
    <location>
        <begin position="463"/>
        <end position="473"/>
    </location>
</feature>
<dbReference type="InterPro" id="IPR036638">
    <property type="entry name" value="HLH_DNA-bd_sf"/>
</dbReference>
<evidence type="ECO:0000256" key="4">
    <source>
        <dbReference type="ARBA" id="ARBA00023242"/>
    </source>
</evidence>
<dbReference type="OMA" id="RSESTWA"/>
<dbReference type="Pfam" id="PF23176">
    <property type="entry name" value="bHLH_LHW"/>
    <property type="match status" value="1"/>
</dbReference>
<feature type="compositionally biased region" description="Basic and acidic residues" evidence="5">
    <location>
        <begin position="545"/>
        <end position="557"/>
    </location>
</feature>
<evidence type="ECO:0000256" key="2">
    <source>
        <dbReference type="ARBA" id="ARBA00023015"/>
    </source>
</evidence>
<dbReference type="PANTHER" id="PTHR46196">
    <property type="entry name" value="TRANSCRIPTION FACTOR BHLH155-LIKE ISOFORM X1-RELATED"/>
    <property type="match status" value="1"/>
</dbReference>
<accession>A0A7N2M5E0</accession>
<dbReference type="InterPro" id="IPR025610">
    <property type="entry name" value="MYC/MYB_N"/>
</dbReference>
<evidence type="ECO:0000256" key="1">
    <source>
        <dbReference type="ARBA" id="ARBA00004123"/>
    </source>
</evidence>
<comment type="subcellular location">
    <subcellularLocation>
        <location evidence="1">Nucleus</location>
    </subcellularLocation>
</comment>
<dbReference type="Proteomes" id="UP000594261">
    <property type="component" value="Chromosome 7"/>
</dbReference>
<dbReference type="KEGG" id="qlo:115952734"/>
<dbReference type="GeneID" id="115952734"/>
<keyword evidence="4" id="KW-0539">Nucleus</keyword>
<dbReference type="InterPro" id="IPR043561">
    <property type="entry name" value="LHW-like"/>
</dbReference>
<reference evidence="7" key="2">
    <citation type="submission" date="2021-01" db="UniProtKB">
        <authorList>
            <consortium name="EnsemblPlants"/>
        </authorList>
    </citation>
    <scope>IDENTIFICATION</scope>
</reference>
<dbReference type="RefSeq" id="XP_030925815.1">
    <property type="nucleotide sequence ID" value="XM_031069955.1"/>
</dbReference>
<dbReference type="GO" id="GO:0003700">
    <property type="term" value="F:DNA-binding transcription factor activity"/>
    <property type="evidence" value="ECO:0007669"/>
    <property type="project" value="InterPro"/>
</dbReference>
<organism evidence="7 8">
    <name type="scientific">Quercus lobata</name>
    <name type="common">Valley oak</name>
    <dbReference type="NCBI Taxonomy" id="97700"/>
    <lineage>
        <taxon>Eukaryota</taxon>
        <taxon>Viridiplantae</taxon>
        <taxon>Streptophyta</taxon>
        <taxon>Embryophyta</taxon>
        <taxon>Tracheophyta</taxon>
        <taxon>Spermatophyta</taxon>
        <taxon>Magnoliopsida</taxon>
        <taxon>eudicotyledons</taxon>
        <taxon>Gunneridae</taxon>
        <taxon>Pentapetalae</taxon>
        <taxon>rosids</taxon>
        <taxon>fabids</taxon>
        <taxon>Fagales</taxon>
        <taxon>Fagaceae</taxon>
        <taxon>Quercus</taxon>
    </lineage>
</organism>
<dbReference type="GO" id="GO:0046983">
    <property type="term" value="F:protein dimerization activity"/>
    <property type="evidence" value="ECO:0007669"/>
    <property type="project" value="InterPro"/>
</dbReference>
<proteinExistence type="predicted"/>
<dbReference type="AlphaFoldDB" id="A0A7N2M5E0"/>
<feature type="domain" description="BHLH" evidence="6">
    <location>
        <begin position="544"/>
        <end position="593"/>
    </location>
</feature>
<dbReference type="EMBL" id="LRBV02000007">
    <property type="status" value="NOT_ANNOTATED_CDS"/>
    <property type="molecule type" value="Genomic_DNA"/>
</dbReference>
<feature type="region of interest" description="Disordered" evidence="5">
    <location>
        <begin position="520"/>
        <end position="557"/>
    </location>
</feature>
<dbReference type="PROSITE" id="PS50888">
    <property type="entry name" value="BHLH"/>
    <property type="match status" value="1"/>
</dbReference>
<dbReference type="EnsemblPlants" id="QL07p029673:mrna">
    <property type="protein sequence ID" value="QL07p029673:mrna"/>
    <property type="gene ID" value="QL07p029673"/>
</dbReference>
<dbReference type="PANTHER" id="PTHR46196:SF3">
    <property type="entry name" value="TRANSCRIPTION FACTOR LHW-LIKE ISOFORM X1"/>
    <property type="match status" value="1"/>
</dbReference>
<protein>
    <recommendedName>
        <fullName evidence="6">BHLH domain-containing protein</fullName>
    </recommendedName>
</protein>
<reference evidence="7 8" key="1">
    <citation type="journal article" date="2016" name="G3 (Bethesda)">
        <title>First Draft Assembly and Annotation of the Genome of a California Endemic Oak Quercus lobata Nee (Fagaceae).</title>
        <authorList>
            <person name="Sork V.L."/>
            <person name="Fitz-Gibbon S.T."/>
            <person name="Puiu D."/>
            <person name="Crepeau M."/>
            <person name="Gugger P.F."/>
            <person name="Sherman R."/>
            <person name="Stevens K."/>
            <person name="Langley C.H."/>
            <person name="Pellegrini M."/>
            <person name="Salzberg S.L."/>
        </authorList>
    </citation>
    <scope>NUCLEOTIDE SEQUENCE [LARGE SCALE GENOMIC DNA]</scope>
    <source>
        <strain evidence="7 8">cv. SW786</strain>
    </source>
</reference>
<sequence>MGSTALRQFLKSLCSNSHWKYAVFWKLMHHGQLILTWEDGYCDYPKPIEPVENISDDIYFKVVNEIWSSSCETNTCNDGSGGYPIGLAVNDMSCHHYPMGEGVVGEVAFTGSHSWILFENKLTCEFNYNLVPECPDEWLLQFAAGIKTILLVPVLPHGVLQLGSLEPVAEDLAIVAYVKDRFNTLHNVAGNIVPFTSNRDIQAQTSSPSSMSGVLENFDEPSATSTGHLKAEALEAFGHIRPKIRTVVPTSTVENAMQLSGTNLAGILNGTSKNKTGVTPNSVVGLSTPPHQLLNADHLEILESTLFELSCLDKLQAYSQCNNYNMGLFEESSCGINLFSTEFMTEQLFGDTDANDTGYNSVSSFSSFPIESELDKALGVTFQPQTNLCNPSFSVEDPYSKSSFTCNIDLFNGAEPTWYAKGNDEDSLLEAVVASVPVCLDDNMTNRSNSVRASVTLPRQHADSFQSQSQSEVSALVGDDSASRRHFKSSPVSRNRGAFNGSSASVSFNSIRSTLIDEVQQQKDSGCMQPRKGTKPSNVGKRRARAAENQRQRPRDRQMIQDRVKELRQLVPNSAKCSIDGLLDRAVKHMLHLRSVTKHAEKLRQYAHHEVANHNNWVSPETKNVSQNGTSWAFDFGTELQICPIVVEDLEIPGHMLIEMLCDEHGLFLEIAEVIRGAELTILKGTMDLRSNKTWAHFIVEGPRGFHRMDIFWPLMHLWQRKRKPISSRI</sequence>
<evidence type="ECO:0000256" key="3">
    <source>
        <dbReference type="ARBA" id="ARBA00023163"/>
    </source>
</evidence>
<evidence type="ECO:0000313" key="7">
    <source>
        <dbReference type="EnsemblPlants" id="QL07p029673:mrna"/>
    </source>
</evidence>
<keyword evidence="2" id="KW-0805">Transcription regulation</keyword>
<feature type="region of interest" description="Disordered" evidence="5">
    <location>
        <begin position="461"/>
        <end position="503"/>
    </location>
</feature>
<dbReference type="Gramene" id="QL07p029673:mrna">
    <property type="protein sequence ID" value="QL07p029673:mrna"/>
    <property type="gene ID" value="QL07p029673"/>
</dbReference>
<dbReference type="SUPFAM" id="SSF47459">
    <property type="entry name" value="HLH, helix-loop-helix DNA-binding domain"/>
    <property type="match status" value="1"/>
</dbReference>
<keyword evidence="8" id="KW-1185">Reference proteome</keyword>
<evidence type="ECO:0000313" key="8">
    <source>
        <dbReference type="Proteomes" id="UP000594261"/>
    </source>
</evidence>
<keyword evidence="3" id="KW-0804">Transcription</keyword>